<feature type="compositionally biased region" description="Low complexity" evidence="15">
    <location>
        <begin position="290"/>
        <end position="299"/>
    </location>
</feature>
<accession>A0A7C8JRE3</accession>
<keyword evidence="9 18" id="KW-0255">Endonuclease</keyword>
<feature type="region of interest" description="Disordered" evidence="15">
    <location>
        <begin position="260"/>
        <end position="334"/>
    </location>
</feature>
<feature type="transmembrane region" description="Helical" evidence="16">
    <location>
        <begin position="40"/>
        <end position="58"/>
    </location>
</feature>
<dbReference type="SMART" id="SM00318">
    <property type="entry name" value="SNc"/>
    <property type="match status" value="1"/>
</dbReference>
<comment type="subcellular location">
    <subcellularLocation>
        <location evidence="1">Membrane</location>
        <topology evidence="1">Single-pass membrane protein</topology>
    </subcellularLocation>
    <subcellularLocation>
        <location evidence="2">Mitochondrion</location>
    </subcellularLocation>
</comment>
<evidence type="ECO:0000313" key="19">
    <source>
        <dbReference type="Proteomes" id="UP000480548"/>
    </source>
</evidence>
<dbReference type="PANTHER" id="PTHR12302">
    <property type="entry name" value="EBNA2 BINDING PROTEIN P100"/>
    <property type="match status" value="1"/>
</dbReference>
<dbReference type="SUPFAM" id="SSF50199">
    <property type="entry name" value="Staphylococcal nuclease"/>
    <property type="match status" value="1"/>
</dbReference>
<protein>
    <recommendedName>
        <fullName evidence="4">Probable endonuclease LCL3</fullName>
    </recommendedName>
    <alternativeName>
        <fullName evidence="5">Probable endonuclease lcl3</fullName>
    </alternativeName>
</protein>
<comment type="similarity">
    <text evidence="3">Belongs to the LCL3 family.</text>
</comment>
<keyword evidence="7" id="KW-0540">Nuclease</keyword>
<comment type="caution">
    <text evidence="18">The sequence shown here is derived from an EMBL/GenBank/DDBJ whole genome shotgun (WGS) entry which is preliminary data.</text>
</comment>
<proteinExistence type="inferred from homology"/>
<dbReference type="PANTHER" id="PTHR12302:SF3">
    <property type="entry name" value="SERINE_THREONINE-PROTEIN KINASE 31"/>
    <property type="match status" value="1"/>
</dbReference>
<reference evidence="18 19" key="1">
    <citation type="submission" date="2019-06" db="EMBL/GenBank/DDBJ databases">
        <authorList>
            <person name="Palmer J.M."/>
        </authorList>
    </citation>
    <scope>NUCLEOTIDE SEQUENCE [LARGE SCALE GENOMIC DNA]</scope>
    <source>
        <strain evidence="18 19">TWF703</strain>
    </source>
</reference>
<dbReference type="InterPro" id="IPR035437">
    <property type="entry name" value="SNase_OB-fold_sf"/>
</dbReference>
<evidence type="ECO:0000256" key="2">
    <source>
        <dbReference type="ARBA" id="ARBA00004173"/>
    </source>
</evidence>
<evidence type="ECO:0000256" key="3">
    <source>
        <dbReference type="ARBA" id="ARBA00005435"/>
    </source>
</evidence>
<evidence type="ECO:0000259" key="17">
    <source>
        <dbReference type="PROSITE" id="PS50830"/>
    </source>
</evidence>
<evidence type="ECO:0000256" key="9">
    <source>
        <dbReference type="ARBA" id="ARBA00022759"/>
    </source>
</evidence>
<name>A0A7C8JRE3_ORBOL</name>
<organism evidence="18 19">
    <name type="scientific">Orbilia oligospora</name>
    <name type="common">Nematode-trapping fungus</name>
    <name type="synonym">Arthrobotrys oligospora</name>
    <dbReference type="NCBI Taxonomy" id="2813651"/>
    <lineage>
        <taxon>Eukaryota</taxon>
        <taxon>Fungi</taxon>
        <taxon>Dikarya</taxon>
        <taxon>Ascomycota</taxon>
        <taxon>Pezizomycotina</taxon>
        <taxon>Orbiliomycetes</taxon>
        <taxon>Orbiliales</taxon>
        <taxon>Orbiliaceae</taxon>
        <taxon>Orbilia</taxon>
    </lineage>
</organism>
<dbReference type="EMBL" id="WIQZ01000030">
    <property type="protein sequence ID" value="KAF3136180.1"/>
    <property type="molecule type" value="Genomic_DNA"/>
</dbReference>
<dbReference type="GO" id="GO:0016020">
    <property type="term" value="C:membrane"/>
    <property type="evidence" value="ECO:0007669"/>
    <property type="project" value="UniProtKB-SubCell"/>
</dbReference>
<dbReference type="GO" id="GO:0005739">
    <property type="term" value="C:mitochondrion"/>
    <property type="evidence" value="ECO:0007669"/>
    <property type="project" value="UniProtKB-SubCell"/>
</dbReference>
<evidence type="ECO:0000256" key="10">
    <source>
        <dbReference type="ARBA" id="ARBA00022801"/>
    </source>
</evidence>
<sequence length="334" mass="36960">MPSWISPPPPPPEHPLIRSYNSLKARISNVTSLPPSAIDILLPSITAATATLTLVYLYRNFFKRYPDSNSLPPQFFRRKGLYGKVVSVGDADNFRLFHTPGGRWTGWGWLRQIPEGRKMLKGQTIHIRIAGVDAPEGAHFGKPSQPHSSESLSYLSNLLTSHNVRAHLLRRDQYERVVCSVSMKRKGILGLLGFKHDVGLLMLKSGMAQVYEGTYGIEFGKRQGMEEKYRAAEEEARAKKLGIWGLKGKYESPGQYKARFGGKEGPFTPSTAIADKGKESTGEKVKGKRGVSSSSAAVKLRVETRGRKRKAPLAGTATTVAKVVKRRKSDKGDR</sequence>
<evidence type="ECO:0000256" key="14">
    <source>
        <dbReference type="ARBA" id="ARBA00023136"/>
    </source>
</evidence>
<dbReference type="Pfam" id="PF00565">
    <property type="entry name" value="SNase"/>
    <property type="match status" value="1"/>
</dbReference>
<evidence type="ECO:0000256" key="7">
    <source>
        <dbReference type="ARBA" id="ARBA00022722"/>
    </source>
</evidence>
<dbReference type="AlphaFoldDB" id="A0A7C8JRE3"/>
<keyword evidence="10" id="KW-0378">Hydrolase</keyword>
<evidence type="ECO:0000256" key="8">
    <source>
        <dbReference type="ARBA" id="ARBA00022723"/>
    </source>
</evidence>
<dbReference type="GO" id="GO:0004519">
    <property type="term" value="F:endonuclease activity"/>
    <property type="evidence" value="ECO:0007669"/>
    <property type="project" value="UniProtKB-KW"/>
</dbReference>
<dbReference type="GO" id="GO:0016787">
    <property type="term" value="F:hydrolase activity"/>
    <property type="evidence" value="ECO:0007669"/>
    <property type="project" value="UniProtKB-KW"/>
</dbReference>
<keyword evidence="6 16" id="KW-0812">Transmembrane</keyword>
<dbReference type="FunFam" id="2.40.50.90:FF:000029">
    <property type="entry name" value="Probable endonuclease lcl3"/>
    <property type="match status" value="1"/>
</dbReference>
<keyword evidence="11" id="KW-0106">Calcium</keyword>
<dbReference type="InterPro" id="IPR016071">
    <property type="entry name" value="Staphylococal_nuclease_OB-fold"/>
</dbReference>
<feature type="compositionally biased region" description="Basic residues" evidence="15">
    <location>
        <begin position="323"/>
        <end position="334"/>
    </location>
</feature>
<keyword evidence="8" id="KW-0479">Metal-binding</keyword>
<evidence type="ECO:0000256" key="6">
    <source>
        <dbReference type="ARBA" id="ARBA00022692"/>
    </source>
</evidence>
<evidence type="ECO:0000256" key="1">
    <source>
        <dbReference type="ARBA" id="ARBA00004167"/>
    </source>
</evidence>
<dbReference type="GO" id="GO:0046872">
    <property type="term" value="F:metal ion binding"/>
    <property type="evidence" value="ECO:0007669"/>
    <property type="project" value="UniProtKB-KW"/>
</dbReference>
<evidence type="ECO:0000256" key="16">
    <source>
        <dbReference type="SAM" id="Phobius"/>
    </source>
</evidence>
<feature type="compositionally biased region" description="Basic and acidic residues" evidence="15">
    <location>
        <begin position="275"/>
        <end position="285"/>
    </location>
</feature>
<evidence type="ECO:0000256" key="5">
    <source>
        <dbReference type="ARBA" id="ARBA00014651"/>
    </source>
</evidence>
<keyword evidence="12 16" id="KW-1133">Transmembrane helix</keyword>
<evidence type="ECO:0000256" key="12">
    <source>
        <dbReference type="ARBA" id="ARBA00022989"/>
    </source>
</evidence>
<dbReference type="Gene3D" id="2.40.50.90">
    <property type="match status" value="1"/>
</dbReference>
<dbReference type="PROSITE" id="PS50830">
    <property type="entry name" value="TNASE_3"/>
    <property type="match status" value="1"/>
</dbReference>
<feature type="domain" description="TNase-like" evidence="17">
    <location>
        <begin position="79"/>
        <end position="246"/>
    </location>
</feature>
<dbReference type="Proteomes" id="UP000480548">
    <property type="component" value="Unassembled WGS sequence"/>
</dbReference>
<evidence type="ECO:0000313" key="18">
    <source>
        <dbReference type="EMBL" id="KAF3136180.1"/>
    </source>
</evidence>
<evidence type="ECO:0000256" key="13">
    <source>
        <dbReference type="ARBA" id="ARBA00023128"/>
    </source>
</evidence>
<evidence type="ECO:0000256" key="11">
    <source>
        <dbReference type="ARBA" id="ARBA00022837"/>
    </source>
</evidence>
<gene>
    <name evidence="18" type="primary">LCL3</name>
    <name evidence="18" type="ORF">TWF703_005825</name>
</gene>
<keyword evidence="14 16" id="KW-0472">Membrane</keyword>
<keyword evidence="13" id="KW-0496">Mitochondrion</keyword>
<evidence type="ECO:0000256" key="4">
    <source>
        <dbReference type="ARBA" id="ARBA00013404"/>
    </source>
</evidence>
<evidence type="ECO:0000256" key="15">
    <source>
        <dbReference type="SAM" id="MobiDB-lite"/>
    </source>
</evidence>